<dbReference type="Proteomes" id="UP001174934">
    <property type="component" value="Unassembled WGS sequence"/>
</dbReference>
<dbReference type="EMBL" id="JAULSR010000002">
    <property type="protein sequence ID" value="KAK0628337.1"/>
    <property type="molecule type" value="Genomic_DNA"/>
</dbReference>
<evidence type="ECO:0000313" key="3">
    <source>
        <dbReference type="Proteomes" id="UP001174934"/>
    </source>
</evidence>
<accession>A0AA39X6R7</accession>
<name>A0AA39X6R7_9PEZI</name>
<evidence type="ECO:0000256" key="1">
    <source>
        <dbReference type="SAM" id="MobiDB-lite"/>
    </source>
</evidence>
<proteinExistence type="predicted"/>
<feature type="region of interest" description="Disordered" evidence="1">
    <location>
        <begin position="1"/>
        <end position="30"/>
    </location>
</feature>
<evidence type="ECO:0000313" key="2">
    <source>
        <dbReference type="EMBL" id="KAK0628337.1"/>
    </source>
</evidence>
<gene>
    <name evidence="2" type="ORF">B0T17DRAFT_522484</name>
</gene>
<protein>
    <submittedName>
        <fullName evidence="2">Uncharacterized protein</fullName>
    </submittedName>
</protein>
<comment type="caution">
    <text evidence="2">The sequence shown here is derived from an EMBL/GenBank/DDBJ whole genome shotgun (WGS) entry which is preliminary data.</text>
</comment>
<keyword evidence="3" id="KW-1185">Reference proteome</keyword>
<reference evidence="2" key="1">
    <citation type="submission" date="2023-06" db="EMBL/GenBank/DDBJ databases">
        <title>Genome-scale phylogeny and comparative genomics of the fungal order Sordariales.</title>
        <authorList>
            <consortium name="Lawrence Berkeley National Laboratory"/>
            <person name="Hensen N."/>
            <person name="Bonometti L."/>
            <person name="Westerberg I."/>
            <person name="Brannstrom I.O."/>
            <person name="Guillou S."/>
            <person name="Cros-Aarteil S."/>
            <person name="Calhoun S."/>
            <person name="Haridas S."/>
            <person name="Kuo A."/>
            <person name="Mondo S."/>
            <person name="Pangilinan J."/>
            <person name="Riley R."/>
            <person name="LaButti K."/>
            <person name="Andreopoulos B."/>
            <person name="Lipzen A."/>
            <person name="Chen C."/>
            <person name="Yanf M."/>
            <person name="Daum C."/>
            <person name="Ng V."/>
            <person name="Clum A."/>
            <person name="Steindorff A."/>
            <person name="Ohm R."/>
            <person name="Martin F."/>
            <person name="Silar P."/>
            <person name="Natvig D."/>
            <person name="Lalanne C."/>
            <person name="Gautier V."/>
            <person name="Ament-velasquez S.L."/>
            <person name="Kruys A."/>
            <person name="Hutchinson M.I."/>
            <person name="Powell A.J."/>
            <person name="Barry K."/>
            <person name="Miller A.N."/>
            <person name="Grigoriev I.V."/>
            <person name="Debuchy R."/>
            <person name="Gladieux P."/>
            <person name="Thoren M.H."/>
            <person name="Johannesson H."/>
        </authorList>
    </citation>
    <scope>NUCLEOTIDE SEQUENCE</scope>
    <source>
        <strain evidence="2">SMH3391-2</strain>
    </source>
</reference>
<sequence length="52" mass="5822">MPTASLDTVLLPHYSHTPPPTQYTRLSNQPTTRVPPFVFHPATLAKRYCISA</sequence>
<organism evidence="2 3">
    <name type="scientific">Bombardia bombarda</name>
    <dbReference type="NCBI Taxonomy" id="252184"/>
    <lineage>
        <taxon>Eukaryota</taxon>
        <taxon>Fungi</taxon>
        <taxon>Dikarya</taxon>
        <taxon>Ascomycota</taxon>
        <taxon>Pezizomycotina</taxon>
        <taxon>Sordariomycetes</taxon>
        <taxon>Sordariomycetidae</taxon>
        <taxon>Sordariales</taxon>
        <taxon>Lasiosphaeriaceae</taxon>
        <taxon>Bombardia</taxon>
    </lineage>
</organism>
<dbReference type="AlphaFoldDB" id="A0AA39X6R7"/>